<accession>A0A4Q7KIJ4</accession>
<evidence type="ECO:0000313" key="2">
    <source>
        <dbReference type="EMBL" id="RZS36359.1"/>
    </source>
</evidence>
<dbReference type="Pfam" id="PF21806">
    <property type="entry name" value="DUF6879"/>
    <property type="match status" value="1"/>
</dbReference>
<proteinExistence type="predicted"/>
<reference evidence="2 3" key="1">
    <citation type="submission" date="2019-02" db="EMBL/GenBank/DDBJ databases">
        <title>Genomic Encyclopedia of Type Strains, Phase IV (KMG-IV): sequencing the most valuable type-strain genomes for metagenomic binning, comparative biology and taxonomic classification.</title>
        <authorList>
            <person name="Goeker M."/>
        </authorList>
    </citation>
    <scope>NUCLEOTIDE SEQUENCE [LARGE SCALE GENOMIC DNA]</scope>
    <source>
        <strain evidence="2 3">DSM 101727</strain>
    </source>
</reference>
<comment type="caution">
    <text evidence="2">The sequence shown here is derived from an EMBL/GenBank/DDBJ whole genome shotgun (WGS) entry which is preliminary data.</text>
</comment>
<gene>
    <name evidence="2" type="ORF">EV193_10740</name>
</gene>
<organism evidence="2 3">
    <name type="scientific">Herbihabitans rhizosphaerae</name>
    <dbReference type="NCBI Taxonomy" id="1872711"/>
    <lineage>
        <taxon>Bacteria</taxon>
        <taxon>Bacillati</taxon>
        <taxon>Actinomycetota</taxon>
        <taxon>Actinomycetes</taxon>
        <taxon>Pseudonocardiales</taxon>
        <taxon>Pseudonocardiaceae</taxon>
        <taxon>Herbihabitans</taxon>
    </lineage>
</organism>
<evidence type="ECO:0000313" key="3">
    <source>
        <dbReference type="Proteomes" id="UP000294257"/>
    </source>
</evidence>
<protein>
    <recommendedName>
        <fullName evidence="1">DUF6879 domain-containing protein</fullName>
    </recommendedName>
</protein>
<dbReference type="Proteomes" id="UP000294257">
    <property type="component" value="Unassembled WGS sequence"/>
</dbReference>
<keyword evidence="3" id="KW-1185">Reference proteome</keyword>
<feature type="domain" description="DUF6879" evidence="1">
    <location>
        <begin position="2"/>
        <end position="117"/>
    </location>
</feature>
<dbReference type="EMBL" id="SGWQ01000007">
    <property type="protein sequence ID" value="RZS36359.1"/>
    <property type="molecule type" value="Genomic_DNA"/>
</dbReference>
<dbReference type="AlphaFoldDB" id="A0A4Q7KIJ4"/>
<sequence>MQSWLSMVKEATLAGRRFFRVRVVTLPLTDYSRFSLWGSKFTCQAGEDIYYLPRDQAADLPNHDYWLFDSSKLVKLNFDEQSTWLGGEIMEDPHEIVKHNYWRDSALHHAVRREDFAAEQSVQRY</sequence>
<name>A0A4Q7KIJ4_9PSEU</name>
<evidence type="ECO:0000259" key="1">
    <source>
        <dbReference type="Pfam" id="PF21806"/>
    </source>
</evidence>
<dbReference type="InterPro" id="IPR049244">
    <property type="entry name" value="DUF6879"/>
</dbReference>